<dbReference type="InterPro" id="IPR050793">
    <property type="entry name" value="CMP-NeuNAc_synthase"/>
</dbReference>
<keyword evidence="1" id="KW-0548">Nucleotidyltransferase</keyword>
<dbReference type="EMBL" id="PVTI01000002">
    <property type="protein sequence ID" value="PRY63215.1"/>
    <property type="molecule type" value="Genomic_DNA"/>
</dbReference>
<dbReference type="CDD" id="cd02513">
    <property type="entry name" value="CMP-NeuAc_Synthase"/>
    <property type="match status" value="1"/>
</dbReference>
<accession>A0A2T0UZ53</accession>
<dbReference type="RefSeq" id="WP_106296201.1">
    <property type="nucleotide sequence ID" value="NZ_PVTI01000002.1"/>
</dbReference>
<dbReference type="AlphaFoldDB" id="A0A2T0UZ53"/>
<dbReference type="Gene3D" id="3.90.550.10">
    <property type="entry name" value="Spore Coat Polysaccharide Biosynthesis Protein SpsA, Chain A"/>
    <property type="match status" value="1"/>
</dbReference>
<sequence length="241" mass="26294">MSILAVIPARGGSKGVPRKNLRPVAGRPLIEWTIQQALDAEHDLDVVVSTDDEEIADVARAAGAEVPFLRPADLAQDTTATEPVVRHAIDELTARGRRPEAVMLLQATSPIRLPGTIDRAIAEFTASGADSMVGVVPQAPFLWWAGDDDTGPHADYDITARPRRQDLTARTLRYRETGSLYLTRTEVYEQLDNRLGGRVRLFVMDEVEGIDIDSEVDLGVADAELANLHRTAPQDIQDSPA</sequence>
<dbReference type="InterPro" id="IPR003329">
    <property type="entry name" value="Cytidylyl_trans"/>
</dbReference>
<dbReference type="PANTHER" id="PTHR21485">
    <property type="entry name" value="HAD SUPERFAMILY MEMBERS CMAS AND KDSC"/>
    <property type="match status" value="1"/>
</dbReference>
<organism evidence="1 2">
    <name type="scientific">Knoellia remsis</name>
    <dbReference type="NCBI Taxonomy" id="407159"/>
    <lineage>
        <taxon>Bacteria</taxon>
        <taxon>Bacillati</taxon>
        <taxon>Actinomycetota</taxon>
        <taxon>Actinomycetes</taxon>
        <taxon>Micrococcales</taxon>
        <taxon>Intrasporangiaceae</taxon>
        <taxon>Knoellia</taxon>
    </lineage>
</organism>
<dbReference type="PANTHER" id="PTHR21485:SF3">
    <property type="entry name" value="N-ACYLNEURAMINATE CYTIDYLYLTRANSFERASE"/>
    <property type="match status" value="1"/>
</dbReference>
<dbReference type="Pfam" id="PF02348">
    <property type="entry name" value="CTP_transf_3"/>
    <property type="match status" value="1"/>
</dbReference>
<keyword evidence="2" id="KW-1185">Reference proteome</keyword>
<dbReference type="SUPFAM" id="SSF53448">
    <property type="entry name" value="Nucleotide-diphospho-sugar transferases"/>
    <property type="match status" value="1"/>
</dbReference>
<evidence type="ECO:0000313" key="2">
    <source>
        <dbReference type="Proteomes" id="UP000237822"/>
    </source>
</evidence>
<name>A0A2T0UZ53_9MICO</name>
<dbReference type="Proteomes" id="UP000237822">
    <property type="component" value="Unassembled WGS sequence"/>
</dbReference>
<dbReference type="GO" id="GO:0008781">
    <property type="term" value="F:N-acylneuraminate cytidylyltransferase activity"/>
    <property type="evidence" value="ECO:0007669"/>
    <property type="project" value="TreeGrafter"/>
</dbReference>
<protein>
    <submittedName>
        <fullName evidence="1">N-acylneuraminate cytidylyltransferase</fullName>
    </submittedName>
</protein>
<dbReference type="InterPro" id="IPR029044">
    <property type="entry name" value="Nucleotide-diphossugar_trans"/>
</dbReference>
<proteinExistence type="predicted"/>
<keyword evidence="1" id="KW-0808">Transferase</keyword>
<evidence type="ECO:0000313" key="1">
    <source>
        <dbReference type="EMBL" id="PRY63215.1"/>
    </source>
</evidence>
<dbReference type="OrthoDB" id="9805604at2"/>
<reference evidence="1 2" key="1">
    <citation type="submission" date="2018-03" db="EMBL/GenBank/DDBJ databases">
        <title>Genomic Encyclopedia of Archaeal and Bacterial Type Strains, Phase II (KMG-II): from individual species to whole genera.</title>
        <authorList>
            <person name="Goeker M."/>
        </authorList>
    </citation>
    <scope>NUCLEOTIDE SEQUENCE [LARGE SCALE GENOMIC DNA]</scope>
    <source>
        <strain evidence="1 2">ATCC BAA-1496</strain>
    </source>
</reference>
<gene>
    <name evidence="1" type="ORF">BCF74_10246</name>
</gene>
<comment type="caution">
    <text evidence="1">The sequence shown here is derived from an EMBL/GenBank/DDBJ whole genome shotgun (WGS) entry which is preliminary data.</text>
</comment>